<accession>A0A9D2P0I1</accession>
<evidence type="ECO:0000313" key="2">
    <source>
        <dbReference type="Proteomes" id="UP000823882"/>
    </source>
</evidence>
<proteinExistence type="predicted"/>
<dbReference type="EMBL" id="DWWJ01000184">
    <property type="protein sequence ID" value="HJC41830.1"/>
    <property type="molecule type" value="Genomic_DNA"/>
</dbReference>
<gene>
    <name evidence="1" type="ORF">H9701_09825</name>
</gene>
<name>A0A9D2P0I1_9FIRM</name>
<dbReference type="Proteomes" id="UP000823882">
    <property type="component" value="Unassembled WGS sequence"/>
</dbReference>
<dbReference type="AlphaFoldDB" id="A0A9D2P0I1"/>
<protein>
    <recommendedName>
        <fullName evidence="3">Flavodoxin domain-containing protein</fullName>
    </recommendedName>
</protein>
<evidence type="ECO:0008006" key="3">
    <source>
        <dbReference type="Google" id="ProtNLM"/>
    </source>
</evidence>
<reference evidence="1" key="2">
    <citation type="submission" date="2021-04" db="EMBL/GenBank/DDBJ databases">
        <authorList>
            <person name="Gilroy R."/>
        </authorList>
    </citation>
    <scope>NUCLEOTIDE SEQUENCE</scope>
    <source>
        <strain evidence="1">CHK186-1790</strain>
    </source>
</reference>
<evidence type="ECO:0000313" key="1">
    <source>
        <dbReference type="EMBL" id="HJC41830.1"/>
    </source>
</evidence>
<reference evidence="1" key="1">
    <citation type="journal article" date="2021" name="PeerJ">
        <title>Extensive microbial diversity within the chicken gut microbiome revealed by metagenomics and culture.</title>
        <authorList>
            <person name="Gilroy R."/>
            <person name="Ravi A."/>
            <person name="Getino M."/>
            <person name="Pursley I."/>
            <person name="Horton D.L."/>
            <person name="Alikhan N.F."/>
            <person name="Baker D."/>
            <person name="Gharbi K."/>
            <person name="Hall N."/>
            <person name="Watson M."/>
            <person name="Adriaenssens E.M."/>
            <person name="Foster-Nyarko E."/>
            <person name="Jarju S."/>
            <person name="Secka A."/>
            <person name="Antonio M."/>
            <person name="Oren A."/>
            <person name="Chaudhuri R.R."/>
            <person name="La Ragione R."/>
            <person name="Hildebrand F."/>
            <person name="Pallen M.J."/>
        </authorList>
    </citation>
    <scope>NUCLEOTIDE SEQUENCE</scope>
    <source>
        <strain evidence="1">CHK186-1790</strain>
    </source>
</reference>
<sequence>MEVRAILYTSATGFTERYARMLSEAAGLPACPAGGPDLPAPGSPVVYLGWLCAGRVRGLGRARGRYDLRAVCAVGMAPPEMVSLPRLAEDNGLGDTPLFYLRGGYAPDRLPLPWRVMMAPMARKVARDRTEDPTALAMKEAFAHGGDWVSPEDLGPVLDWLRRG</sequence>
<organism evidence="1 2">
    <name type="scientific">Candidatus Intestinimonas pullistercoris</name>
    <dbReference type="NCBI Taxonomy" id="2838623"/>
    <lineage>
        <taxon>Bacteria</taxon>
        <taxon>Bacillati</taxon>
        <taxon>Bacillota</taxon>
        <taxon>Clostridia</taxon>
        <taxon>Eubacteriales</taxon>
        <taxon>Intestinimonas</taxon>
    </lineage>
</organism>
<comment type="caution">
    <text evidence="1">The sequence shown here is derived from an EMBL/GenBank/DDBJ whole genome shotgun (WGS) entry which is preliminary data.</text>
</comment>